<dbReference type="Proteomes" id="UP000299102">
    <property type="component" value="Unassembled WGS sequence"/>
</dbReference>
<keyword evidence="3" id="KW-1185">Reference proteome</keyword>
<name>A0A4C1VMU8_EUMVA</name>
<evidence type="ECO:0000313" key="3">
    <source>
        <dbReference type="Proteomes" id="UP000299102"/>
    </source>
</evidence>
<dbReference type="AlphaFoldDB" id="A0A4C1VMU8"/>
<protein>
    <submittedName>
        <fullName evidence="2">Uncharacterized protein</fullName>
    </submittedName>
</protein>
<accession>A0A4C1VMU8</accession>
<evidence type="ECO:0000256" key="1">
    <source>
        <dbReference type="SAM" id="MobiDB-lite"/>
    </source>
</evidence>
<proteinExistence type="predicted"/>
<reference evidence="2 3" key="1">
    <citation type="journal article" date="2019" name="Commun. Biol.">
        <title>The bagworm genome reveals a unique fibroin gene that provides high tensile strength.</title>
        <authorList>
            <person name="Kono N."/>
            <person name="Nakamura H."/>
            <person name="Ohtoshi R."/>
            <person name="Tomita M."/>
            <person name="Numata K."/>
            <person name="Arakawa K."/>
        </authorList>
    </citation>
    <scope>NUCLEOTIDE SEQUENCE [LARGE SCALE GENOMIC DNA]</scope>
</reference>
<comment type="caution">
    <text evidence="2">The sequence shown here is derived from an EMBL/GenBank/DDBJ whole genome shotgun (WGS) entry which is preliminary data.</text>
</comment>
<feature type="region of interest" description="Disordered" evidence="1">
    <location>
        <begin position="35"/>
        <end position="94"/>
    </location>
</feature>
<feature type="compositionally biased region" description="Pro residues" evidence="1">
    <location>
        <begin position="53"/>
        <end position="68"/>
    </location>
</feature>
<gene>
    <name evidence="2" type="ORF">EVAR_23830_1</name>
</gene>
<evidence type="ECO:0000313" key="2">
    <source>
        <dbReference type="EMBL" id="GBP39479.1"/>
    </source>
</evidence>
<dbReference type="EMBL" id="BGZK01000366">
    <property type="protein sequence ID" value="GBP39479.1"/>
    <property type="molecule type" value="Genomic_DNA"/>
</dbReference>
<sequence length="94" mass="10336">MFTLDQLSQSMRYIEWAQSVVVSPFVRNWQAARYEPAGGAGAGGRRRRSAGPHPAPPAPHSQPPPPNPLRLSFRAHNSSRTEPARCRGNQPVPL</sequence>
<organism evidence="2 3">
    <name type="scientific">Eumeta variegata</name>
    <name type="common">Bagworm moth</name>
    <name type="synonym">Eumeta japonica</name>
    <dbReference type="NCBI Taxonomy" id="151549"/>
    <lineage>
        <taxon>Eukaryota</taxon>
        <taxon>Metazoa</taxon>
        <taxon>Ecdysozoa</taxon>
        <taxon>Arthropoda</taxon>
        <taxon>Hexapoda</taxon>
        <taxon>Insecta</taxon>
        <taxon>Pterygota</taxon>
        <taxon>Neoptera</taxon>
        <taxon>Endopterygota</taxon>
        <taxon>Lepidoptera</taxon>
        <taxon>Glossata</taxon>
        <taxon>Ditrysia</taxon>
        <taxon>Tineoidea</taxon>
        <taxon>Psychidae</taxon>
        <taxon>Oiketicinae</taxon>
        <taxon>Eumeta</taxon>
    </lineage>
</organism>